<dbReference type="Pfam" id="PF12010">
    <property type="entry name" value="DUF3502"/>
    <property type="match status" value="1"/>
</dbReference>
<comment type="caution">
    <text evidence="2">The sequence shown here is derived from an EMBL/GenBank/DDBJ whole genome shotgun (WGS) entry which is preliminary data.</text>
</comment>
<proteinExistence type="predicted"/>
<dbReference type="InterPro" id="IPR022627">
    <property type="entry name" value="DUF3502"/>
</dbReference>
<keyword evidence="3" id="KW-1185">Reference proteome</keyword>
<evidence type="ECO:0000313" key="3">
    <source>
        <dbReference type="Proteomes" id="UP000003900"/>
    </source>
</evidence>
<sequence>MYVPKAMEKYKQAGIEKIVAEAQRQVDEWKKSKQ</sequence>
<gene>
    <name evidence="2" type="ORF">PDENDC454_12905</name>
</gene>
<evidence type="ECO:0000313" key="2">
    <source>
        <dbReference type="EMBL" id="EHQ61936.1"/>
    </source>
</evidence>
<name>H3SGC6_9BACL</name>
<dbReference type="Proteomes" id="UP000003900">
    <property type="component" value="Unassembled WGS sequence"/>
</dbReference>
<dbReference type="EMBL" id="AHKH01000028">
    <property type="protein sequence ID" value="EHQ61936.1"/>
    <property type="molecule type" value="Genomic_DNA"/>
</dbReference>
<reference evidence="2 3" key="1">
    <citation type="journal article" date="2012" name="J. Bacteriol.">
        <title>Genome Sequence of the Pattern-Forming Social Bacterium Paenibacillus dendritiformis C454 Chiral Morphotype.</title>
        <authorList>
            <person name="Sirota-Madi A."/>
            <person name="Olender T."/>
            <person name="Helman Y."/>
            <person name="Brainis I."/>
            <person name="Finkelshtein A."/>
            <person name="Roth D."/>
            <person name="Hagai E."/>
            <person name="Leshkowitz D."/>
            <person name="Brodsky L."/>
            <person name="Galatenko V."/>
            <person name="Nikolaev V."/>
            <person name="Gutnick D.L."/>
            <person name="Lancet D."/>
            <person name="Ben-Jacob E."/>
        </authorList>
    </citation>
    <scope>NUCLEOTIDE SEQUENCE [LARGE SCALE GENOMIC DNA]</scope>
    <source>
        <strain evidence="2 3">C454</strain>
    </source>
</reference>
<evidence type="ECO:0000259" key="1">
    <source>
        <dbReference type="Pfam" id="PF12010"/>
    </source>
</evidence>
<organism evidence="2 3">
    <name type="scientific">Paenibacillus dendritiformis C454</name>
    <dbReference type="NCBI Taxonomy" id="1131935"/>
    <lineage>
        <taxon>Bacteria</taxon>
        <taxon>Bacillati</taxon>
        <taxon>Bacillota</taxon>
        <taxon>Bacilli</taxon>
        <taxon>Bacillales</taxon>
        <taxon>Paenibacillaceae</taxon>
        <taxon>Paenibacillus</taxon>
    </lineage>
</organism>
<protein>
    <recommendedName>
        <fullName evidence="1">DUF3502 domain-containing protein</fullName>
    </recommendedName>
</protein>
<feature type="domain" description="DUF3502" evidence="1">
    <location>
        <begin position="2"/>
        <end position="31"/>
    </location>
</feature>
<dbReference type="AlphaFoldDB" id="H3SGC6"/>
<accession>H3SGC6</accession>
<dbReference type="STRING" id="1131935.PDENDC454_12905"/>